<dbReference type="GO" id="GO:0005694">
    <property type="term" value="C:chromosome"/>
    <property type="evidence" value="ECO:0007669"/>
    <property type="project" value="TreeGrafter"/>
</dbReference>
<dbReference type="InterPro" id="IPR041468">
    <property type="entry name" value="HTH_ParB/Spo0J"/>
</dbReference>
<gene>
    <name evidence="7" type="ORF">J5Y03_06815</name>
</gene>
<dbReference type="AlphaFoldDB" id="A0A940NU66"/>
<comment type="similarity">
    <text evidence="2">Belongs to the ParB family.</text>
</comment>
<sequence>MAKGLGKGIGAFFQDLESQSTEELVQEISLKDLRANPYQPRKNFDETALRELTQSVIEHGILQPIIARKSIKGYDIVAGERRYRAAKNAGLKTVPVIVRELTDEKMMELAVLENLQRDDLSPLEEAKAYQTLIEALYVTQEQLAKKLGKSRPHIANFLRILSLPQSVQQLVENGSLTMGHGRALLGLKKKQLIETVAQKVIQKDMSVREVENLVNELNKDVSRETKSATKKKNIYFEEYETVLQEKLGTAVKIKTTKDKGKIEIEFFNQEDLNRILSLLN</sequence>
<dbReference type="InterPro" id="IPR003115">
    <property type="entry name" value="ParB_N"/>
</dbReference>
<evidence type="ECO:0000256" key="4">
    <source>
        <dbReference type="ARBA" id="ARBA00022829"/>
    </source>
</evidence>
<evidence type="ECO:0000313" key="7">
    <source>
        <dbReference type="EMBL" id="MBP0724903.1"/>
    </source>
</evidence>
<comment type="subcellular location">
    <subcellularLocation>
        <location evidence="1">Cytoplasm</location>
        <location evidence="1">Nucleoid</location>
    </subcellularLocation>
</comment>
<dbReference type="Proteomes" id="UP000682134">
    <property type="component" value="Unassembled WGS sequence"/>
</dbReference>
<keyword evidence="5" id="KW-0238">DNA-binding</keyword>
<organism evidence="7 8">
    <name type="scientific">Gottfriedia endophytica</name>
    <dbReference type="NCBI Taxonomy" id="2820819"/>
    <lineage>
        <taxon>Bacteria</taxon>
        <taxon>Bacillati</taxon>
        <taxon>Bacillota</taxon>
        <taxon>Bacilli</taxon>
        <taxon>Bacillales</taxon>
        <taxon>Bacillaceae</taxon>
        <taxon>Gottfriedia</taxon>
    </lineage>
</organism>
<name>A0A940NU66_9BACI</name>
<dbReference type="PANTHER" id="PTHR33375">
    <property type="entry name" value="CHROMOSOME-PARTITIONING PROTEIN PARB-RELATED"/>
    <property type="match status" value="1"/>
</dbReference>
<dbReference type="CDD" id="cd16393">
    <property type="entry name" value="SPO0J_N"/>
    <property type="match status" value="1"/>
</dbReference>
<dbReference type="EMBL" id="JAGIYQ010000004">
    <property type="protein sequence ID" value="MBP0724903.1"/>
    <property type="molecule type" value="Genomic_DNA"/>
</dbReference>
<dbReference type="FunFam" id="3.90.1530.30:FF:000001">
    <property type="entry name" value="Chromosome partitioning protein ParB"/>
    <property type="match status" value="1"/>
</dbReference>
<keyword evidence="8" id="KW-1185">Reference proteome</keyword>
<dbReference type="SMART" id="SM00470">
    <property type="entry name" value="ParB"/>
    <property type="match status" value="1"/>
</dbReference>
<dbReference type="Pfam" id="PF23552">
    <property type="entry name" value="ParB_C"/>
    <property type="match status" value="1"/>
</dbReference>
<dbReference type="Pfam" id="PF17762">
    <property type="entry name" value="HTH_ParB"/>
    <property type="match status" value="1"/>
</dbReference>
<evidence type="ECO:0000256" key="1">
    <source>
        <dbReference type="ARBA" id="ARBA00004453"/>
    </source>
</evidence>
<dbReference type="InterPro" id="IPR057240">
    <property type="entry name" value="ParB_dimer_C"/>
</dbReference>
<dbReference type="Gene3D" id="3.90.1530.30">
    <property type="match status" value="1"/>
</dbReference>
<dbReference type="Pfam" id="PF02195">
    <property type="entry name" value="ParB_N"/>
    <property type="match status" value="1"/>
</dbReference>
<evidence type="ECO:0000256" key="5">
    <source>
        <dbReference type="ARBA" id="ARBA00023125"/>
    </source>
</evidence>
<dbReference type="PANTHER" id="PTHR33375:SF1">
    <property type="entry name" value="CHROMOSOME-PARTITIONING PROTEIN PARB-RELATED"/>
    <property type="match status" value="1"/>
</dbReference>
<dbReference type="GO" id="GO:0009295">
    <property type="term" value="C:nucleoid"/>
    <property type="evidence" value="ECO:0007669"/>
    <property type="project" value="UniProtKB-SubCell"/>
</dbReference>
<keyword evidence="3" id="KW-0963">Cytoplasm</keyword>
<comment type="caution">
    <text evidence="7">The sequence shown here is derived from an EMBL/GenBank/DDBJ whole genome shotgun (WGS) entry which is preliminary data.</text>
</comment>
<dbReference type="InterPro" id="IPR050336">
    <property type="entry name" value="Chromosome_partition/occlusion"/>
</dbReference>
<keyword evidence="4" id="KW-0159">Chromosome partition</keyword>
<dbReference type="GO" id="GO:0003677">
    <property type="term" value="F:DNA binding"/>
    <property type="evidence" value="ECO:0007669"/>
    <property type="project" value="UniProtKB-KW"/>
</dbReference>
<dbReference type="InterPro" id="IPR004437">
    <property type="entry name" value="ParB/RepB/Spo0J"/>
</dbReference>
<reference evidence="7" key="1">
    <citation type="submission" date="2021-04" db="EMBL/GenBank/DDBJ databases">
        <title>Genome seq and assembly of Bacillus sp.</title>
        <authorList>
            <person name="Chhetri G."/>
        </authorList>
    </citation>
    <scope>NUCLEOTIDE SEQUENCE</scope>
    <source>
        <strain evidence="7">RG28</strain>
    </source>
</reference>
<dbReference type="NCBIfam" id="TIGR00180">
    <property type="entry name" value="parB_part"/>
    <property type="match status" value="1"/>
</dbReference>
<dbReference type="GO" id="GO:0007059">
    <property type="term" value="P:chromosome segregation"/>
    <property type="evidence" value="ECO:0007669"/>
    <property type="project" value="UniProtKB-KW"/>
</dbReference>
<evidence type="ECO:0000259" key="6">
    <source>
        <dbReference type="SMART" id="SM00470"/>
    </source>
</evidence>
<proteinExistence type="inferred from homology"/>
<dbReference type="RefSeq" id="WP_209403924.1">
    <property type="nucleotide sequence ID" value="NZ_JAGIYQ010000004.1"/>
</dbReference>
<protein>
    <submittedName>
        <fullName evidence="7">ParB/RepB/Spo0J family partition protein</fullName>
    </submittedName>
</protein>
<evidence type="ECO:0000256" key="3">
    <source>
        <dbReference type="ARBA" id="ARBA00022490"/>
    </source>
</evidence>
<dbReference type="SUPFAM" id="SSF109709">
    <property type="entry name" value="KorB DNA-binding domain-like"/>
    <property type="match status" value="1"/>
</dbReference>
<evidence type="ECO:0000313" key="8">
    <source>
        <dbReference type="Proteomes" id="UP000682134"/>
    </source>
</evidence>
<dbReference type="InterPro" id="IPR036086">
    <property type="entry name" value="ParB/Sulfiredoxin_sf"/>
</dbReference>
<evidence type="ECO:0000256" key="2">
    <source>
        <dbReference type="ARBA" id="ARBA00006295"/>
    </source>
</evidence>
<dbReference type="FunFam" id="1.10.10.2830:FF:000001">
    <property type="entry name" value="Chromosome partitioning protein ParB"/>
    <property type="match status" value="1"/>
</dbReference>
<feature type="domain" description="ParB-like N-terminal" evidence="6">
    <location>
        <begin position="26"/>
        <end position="115"/>
    </location>
</feature>
<dbReference type="Gene3D" id="1.10.10.2830">
    <property type="match status" value="1"/>
</dbReference>
<dbReference type="GO" id="GO:0045881">
    <property type="term" value="P:positive regulation of sporulation resulting in formation of a cellular spore"/>
    <property type="evidence" value="ECO:0007669"/>
    <property type="project" value="TreeGrafter"/>
</dbReference>
<dbReference type="SUPFAM" id="SSF110849">
    <property type="entry name" value="ParB/Sulfiredoxin"/>
    <property type="match status" value="1"/>
</dbReference>
<accession>A0A940NU66</accession>